<dbReference type="EMBL" id="LKAM01000006">
    <property type="protein sequence ID" value="KUM47937.1"/>
    <property type="molecule type" value="Genomic_DNA"/>
</dbReference>
<reference evidence="1" key="1">
    <citation type="journal article" date="2015" name="Genome Biol. Evol.">
        <title>Organellar Genomes of White Spruce (Picea glauca): Assembly and Annotation.</title>
        <authorList>
            <person name="Jackman S.D."/>
            <person name="Warren R.L."/>
            <person name="Gibb E.A."/>
            <person name="Vandervalk B.P."/>
            <person name="Mohamadi H."/>
            <person name="Chu J."/>
            <person name="Raymond A."/>
            <person name="Pleasance S."/>
            <person name="Coope R."/>
            <person name="Wildung M.R."/>
            <person name="Ritland C.E."/>
            <person name="Bousquet J."/>
            <person name="Jones S.J."/>
            <person name="Bohlmann J."/>
            <person name="Birol I."/>
        </authorList>
    </citation>
    <scope>NUCLEOTIDE SEQUENCE [LARGE SCALE GENOMIC DNA]</scope>
    <source>
        <tissue evidence="1">Flushing bud</tissue>
    </source>
</reference>
<gene>
    <name evidence="1" type="ORF">ABT39_MTgene4932</name>
</gene>
<protein>
    <submittedName>
        <fullName evidence="1">Uncharacterized protein</fullName>
    </submittedName>
</protein>
<proteinExistence type="predicted"/>
<comment type="caution">
    <text evidence="1">The sequence shown here is derived from an EMBL/GenBank/DDBJ whole genome shotgun (WGS) entry which is preliminary data.</text>
</comment>
<dbReference type="AlphaFoldDB" id="A0A101LYZ7"/>
<sequence length="49" mass="5814">MSSPRLDYVSIEWNVWSLVISQRSYARFINLSRWLVSLNLISVTHPYKS</sequence>
<name>A0A101LYZ7_PICGL</name>
<organism evidence="1">
    <name type="scientific">Picea glauca</name>
    <name type="common">White spruce</name>
    <name type="synonym">Pinus glauca</name>
    <dbReference type="NCBI Taxonomy" id="3330"/>
    <lineage>
        <taxon>Eukaryota</taxon>
        <taxon>Viridiplantae</taxon>
        <taxon>Streptophyta</taxon>
        <taxon>Embryophyta</taxon>
        <taxon>Tracheophyta</taxon>
        <taxon>Spermatophyta</taxon>
        <taxon>Pinopsida</taxon>
        <taxon>Pinidae</taxon>
        <taxon>Conifers I</taxon>
        <taxon>Pinales</taxon>
        <taxon>Pinaceae</taxon>
        <taxon>Picea</taxon>
    </lineage>
</organism>
<accession>A0A101LYZ7</accession>
<evidence type="ECO:0000313" key="1">
    <source>
        <dbReference type="EMBL" id="KUM47937.1"/>
    </source>
</evidence>
<geneLocation type="mitochondrion" evidence="1"/>
<keyword evidence="1" id="KW-0496">Mitochondrion</keyword>